<dbReference type="Pfam" id="PF03724">
    <property type="entry name" value="META"/>
    <property type="match status" value="1"/>
</dbReference>
<dbReference type="InterPro" id="IPR005184">
    <property type="entry name" value="DUF306_Meta_HslJ"/>
</dbReference>
<reference evidence="2 4" key="1">
    <citation type="submission" date="2019-03" db="EMBL/GenBank/DDBJ databases">
        <title>Genomic Encyclopedia of Type Strains, Phase IV (KMG-IV): sequencing the most valuable type-strain genomes for metagenomic binning, comparative biology and taxonomic classification.</title>
        <authorList>
            <person name="Goeker M."/>
        </authorList>
    </citation>
    <scope>NUCLEOTIDE SEQUENCE [LARGE SCALE GENOMIC DNA]</scope>
    <source>
        <strain evidence="2 4">DSM 17474</strain>
    </source>
</reference>
<feature type="domain" description="DUF306" evidence="1">
    <location>
        <begin position="32"/>
        <end position="133"/>
    </location>
</feature>
<dbReference type="AlphaFoldDB" id="A0AAE9GSI6"/>
<dbReference type="RefSeq" id="WP_132954045.1">
    <property type="nucleotide sequence ID" value="NZ_CBDUCQ010000045.1"/>
</dbReference>
<protein>
    <submittedName>
        <fullName evidence="2">Heat shock protein HslJ</fullName>
    </submittedName>
    <submittedName>
        <fullName evidence="3">META domain-containing protein</fullName>
    </submittedName>
</protein>
<dbReference type="InterPro" id="IPR038670">
    <property type="entry name" value="HslJ-like_sf"/>
</dbReference>
<evidence type="ECO:0000313" key="5">
    <source>
        <dbReference type="Proteomes" id="UP000829756"/>
    </source>
</evidence>
<accession>A0AAE9GSI6</accession>
<gene>
    <name evidence="2" type="ORF">EV680_11639</name>
    <name evidence="3" type="ORF">LVJ78_10790</name>
</gene>
<evidence type="ECO:0000313" key="2">
    <source>
        <dbReference type="EMBL" id="TCP05114.1"/>
    </source>
</evidence>
<dbReference type="Gene3D" id="2.40.128.270">
    <property type="match status" value="1"/>
</dbReference>
<keyword evidence="4" id="KW-1185">Reference proteome</keyword>
<organism evidence="3 5">
    <name type="scientific">Uruburuella suis</name>
    <dbReference type="NCBI Taxonomy" id="252130"/>
    <lineage>
        <taxon>Bacteria</taxon>
        <taxon>Pseudomonadati</taxon>
        <taxon>Pseudomonadota</taxon>
        <taxon>Betaproteobacteria</taxon>
        <taxon>Neisseriales</taxon>
        <taxon>Neisseriaceae</taxon>
        <taxon>Uruburuella</taxon>
    </lineage>
</organism>
<reference evidence="3" key="2">
    <citation type="submission" date="2021-12" db="EMBL/GenBank/DDBJ databases">
        <authorList>
            <person name="Veyrier F.J."/>
        </authorList>
    </citation>
    <scope>NUCLEOTIDE SEQUENCE</scope>
    <source>
        <strain evidence="3">1258/02</strain>
    </source>
</reference>
<reference evidence="3" key="3">
    <citation type="journal article" date="2022" name="Res Sq">
        <title>Evolution of multicellular longitudinally dividing oral cavity symbionts (Neisseriaceae).</title>
        <authorList>
            <person name="Nyongesa S."/>
            <person name="Weber P."/>
            <person name="Bernet E."/>
            <person name="Pullido F."/>
            <person name="Nieckarz M."/>
            <person name="Delaby M."/>
            <person name="Nieves C."/>
            <person name="Viehboeck T."/>
            <person name="Krause N."/>
            <person name="Rivera-Millot A."/>
            <person name="Nakamura A."/>
            <person name="Vischer N."/>
            <person name="VanNieuwenhze M."/>
            <person name="Brun Y."/>
            <person name="Cava F."/>
            <person name="Bulgheresi S."/>
            <person name="Veyrier F."/>
        </authorList>
    </citation>
    <scope>NUCLEOTIDE SEQUENCE</scope>
    <source>
        <strain evidence="3">1258/02</strain>
    </source>
</reference>
<name>A0AAE9GSI6_9NEIS</name>
<dbReference type="EMBL" id="SLXE01000016">
    <property type="protein sequence ID" value="TCP05114.1"/>
    <property type="molecule type" value="Genomic_DNA"/>
</dbReference>
<evidence type="ECO:0000313" key="4">
    <source>
        <dbReference type="Proteomes" id="UP000294721"/>
    </source>
</evidence>
<dbReference type="PANTHER" id="PTHR35535">
    <property type="entry name" value="HEAT SHOCK PROTEIN HSLJ"/>
    <property type="match status" value="1"/>
</dbReference>
<dbReference type="Proteomes" id="UP000294721">
    <property type="component" value="Unassembled WGS sequence"/>
</dbReference>
<dbReference type="InterPro" id="IPR053147">
    <property type="entry name" value="Hsp_HslJ-like"/>
</dbReference>
<keyword evidence="2" id="KW-0346">Stress response</keyword>
<proteinExistence type="predicted"/>
<evidence type="ECO:0000259" key="1">
    <source>
        <dbReference type="Pfam" id="PF03724"/>
    </source>
</evidence>
<dbReference type="KEGG" id="usu:LVJ78_10790"/>
<sequence>MKPAVLLPLFLSACIAIPFPVPGKSQRPPQQIYGQWQITEINRRAVEAPDINLRIFSINPQFSARTDCNQLFGHYTAGDNHSLTFHDIAATRMACPSMQIERQLAKTLPQVQSYRIQGRHLELLDSEGKRIVRAKVSTSDADTAEH</sequence>
<dbReference type="Proteomes" id="UP000829756">
    <property type="component" value="Chromosome"/>
</dbReference>
<dbReference type="EMBL" id="CP091507">
    <property type="protein sequence ID" value="UOO79160.1"/>
    <property type="molecule type" value="Genomic_DNA"/>
</dbReference>
<dbReference type="PANTHER" id="PTHR35535:SF2">
    <property type="entry name" value="DUF306 DOMAIN-CONTAINING PROTEIN"/>
    <property type="match status" value="1"/>
</dbReference>
<evidence type="ECO:0000313" key="3">
    <source>
        <dbReference type="EMBL" id="UOO79160.1"/>
    </source>
</evidence>